<evidence type="ECO:0000256" key="13">
    <source>
        <dbReference type="SAM" id="Phobius"/>
    </source>
</evidence>
<protein>
    <submittedName>
        <fullName evidence="15">KCNS3 protein</fullName>
    </submittedName>
</protein>
<dbReference type="CDD" id="cd18428">
    <property type="entry name" value="BTB_POZ_KCNS3"/>
    <property type="match status" value="1"/>
</dbReference>
<keyword evidence="3" id="KW-0633">Potassium transport</keyword>
<dbReference type="Proteomes" id="UP001166093">
    <property type="component" value="Unassembled WGS sequence"/>
</dbReference>
<dbReference type="SMART" id="SM00225">
    <property type="entry name" value="BTB"/>
    <property type="match status" value="1"/>
</dbReference>
<comment type="subcellular location">
    <subcellularLocation>
        <location evidence="1">Membrane</location>
        <topology evidence="1">Multi-pass membrane protein</topology>
    </subcellularLocation>
</comment>
<accession>A0ABS2YF46</accession>
<evidence type="ECO:0000256" key="10">
    <source>
        <dbReference type="ARBA" id="ARBA00023136"/>
    </source>
</evidence>
<feature type="compositionally biased region" description="Low complexity" evidence="12">
    <location>
        <begin position="453"/>
        <end position="473"/>
    </location>
</feature>
<keyword evidence="8 13" id="KW-1133">Transmembrane helix</keyword>
<sequence>MVYGQILHRSGTEEELINLNVGGFKKKVKQSTLLRFPQTRLGKLLNCESEEAILRLCDDYNVTDKEYYFDRNPCMFRYVLNFYYTGKLHLMEELCVFSFSQEIDYWGITELSLGSCCSSIYQELKEDGIDIDWEQTSDEQQTFDSSFEELSVLDTELEKFEGLCCADIRRGIWVRLENPGYSISAKLIAIASLSVVLISIVAMCIHSMPEFQKFDASDKEIEDPALAVLEIVCIIFFSIEFMVRLIVAPCRRKFFGNPLNTIDFVSIIPFYATLAIDTVDEESENLENVGKVVQILRLMRIFRILKLARHSVGLRSLGATLRHSYHEMADFHLTLGTICLAIQSRALCSLYTAPAHMAAISHLPIKPQSFPKKLIIIFLSWVEGWLVLHSSKTIKGPSRNGWAGWSAVDEALATEFPAVKLLLMETTNLCAMTSRHSRAPLCRYSGASPFGAGDSRASPSGAGDSGASPSEAGIANSPPLAVEVGVTGSLPLSLKTGAALPQSLETTSGVSLLALKTAEASLPQALETAALVPPPQTMETAVAPPLLSPGSAARLTWGDSNSFLDMWDGNISISGTWGGNT</sequence>
<feature type="region of interest" description="Disordered" evidence="12">
    <location>
        <begin position="453"/>
        <end position="476"/>
    </location>
</feature>
<keyword evidence="4 13" id="KW-0812">Transmembrane</keyword>
<keyword evidence="7" id="KW-0630">Potassium</keyword>
<evidence type="ECO:0000256" key="7">
    <source>
        <dbReference type="ARBA" id="ARBA00022958"/>
    </source>
</evidence>
<evidence type="ECO:0000256" key="11">
    <source>
        <dbReference type="ARBA" id="ARBA00023303"/>
    </source>
</evidence>
<evidence type="ECO:0000256" key="1">
    <source>
        <dbReference type="ARBA" id="ARBA00004141"/>
    </source>
</evidence>
<dbReference type="Gene3D" id="1.20.120.350">
    <property type="entry name" value="Voltage-gated potassium channels. Chain C"/>
    <property type="match status" value="1"/>
</dbReference>
<comment type="caution">
    <text evidence="15">The sequence shown here is derived from an EMBL/GenBank/DDBJ whole genome shotgun (WGS) entry which is preliminary data.</text>
</comment>
<keyword evidence="16" id="KW-1185">Reference proteome</keyword>
<evidence type="ECO:0000256" key="5">
    <source>
        <dbReference type="ARBA" id="ARBA00022826"/>
    </source>
</evidence>
<feature type="domain" description="BTB" evidence="14">
    <location>
        <begin position="15"/>
        <end position="124"/>
    </location>
</feature>
<evidence type="ECO:0000256" key="3">
    <source>
        <dbReference type="ARBA" id="ARBA00022538"/>
    </source>
</evidence>
<keyword evidence="2" id="KW-0813">Transport</keyword>
<dbReference type="InterPro" id="IPR000210">
    <property type="entry name" value="BTB/POZ_dom"/>
</dbReference>
<evidence type="ECO:0000313" key="15">
    <source>
        <dbReference type="EMBL" id="MBN3284921.1"/>
    </source>
</evidence>
<dbReference type="InterPro" id="IPR003971">
    <property type="entry name" value="K_chnl_volt-dep_Kv5/Kv9"/>
</dbReference>
<dbReference type="SUPFAM" id="SSF54695">
    <property type="entry name" value="POZ domain"/>
    <property type="match status" value="1"/>
</dbReference>
<keyword evidence="6" id="KW-0851">Voltage-gated channel</keyword>
<evidence type="ECO:0000256" key="2">
    <source>
        <dbReference type="ARBA" id="ARBA00022448"/>
    </source>
</evidence>
<dbReference type="PRINTS" id="PR01494">
    <property type="entry name" value="KV9CHANNEL"/>
</dbReference>
<feature type="non-terminal residue" evidence="15">
    <location>
        <position position="581"/>
    </location>
</feature>
<keyword evidence="11" id="KW-0407">Ion channel</keyword>
<evidence type="ECO:0000259" key="14">
    <source>
        <dbReference type="SMART" id="SM00225"/>
    </source>
</evidence>
<dbReference type="EMBL" id="JAAWVQ010141568">
    <property type="protein sequence ID" value="MBN3284921.1"/>
    <property type="molecule type" value="Genomic_DNA"/>
</dbReference>
<dbReference type="InterPro" id="IPR003131">
    <property type="entry name" value="T1-type_BTB"/>
</dbReference>
<proteinExistence type="predicted"/>
<dbReference type="PANTHER" id="PTHR11537:SF39">
    <property type="entry name" value="POTASSIUM VOLTAGE-GATED CHANNEL SUBFAMILY S MEMBER 3"/>
    <property type="match status" value="1"/>
</dbReference>
<evidence type="ECO:0000256" key="6">
    <source>
        <dbReference type="ARBA" id="ARBA00022882"/>
    </source>
</evidence>
<dbReference type="PANTHER" id="PTHR11537">
    <property type="entry name" value="VOLTAGE-GATED POTASSIUM CHANNEL"/>
    <property type="match status" value="1"/>
</dbReference>
<name>A0ABS2YF46_POLSP</name>
<dbReference type="PRINTS" id="PR00169">
    <property type="entry name" value="KCHANNEL"/>
</dbReference>
<keyword evidence="5" id="KW-0631">Potassium channel</keyword>
<dbReference type="Pfam" id="PF02214">
    <property type="entry name" value="BTB_2"/>
    <property type="match status" value="1"/>
</dbReference>
<evidence type="ECO:0000313" key="16">
    <source>
        <dbReference type="Proteomes" id="UP001166093"/>
    </source>
</evidence>
<dbReference type="InterPro" id="IPR011333">
    <property type="entry name" value="SKP1/BTB/POZ_sf"/>
</dbReference>
<reference evidence="15" key="1">
    <citation type="journal article" date="2021" name="Cell">
        <title>Tracing the genetic footprints of vertebrate landing in non-teleost ray-finned fishes.</title>
        <authorList>
            <person name="Bi X."/>
            <person name="Wang K."/>
            <person name="Yang L."/>
            <person name="Pan H."/>
            <person name="Jiang H."/>
            <person name="Wei Q."/>
            <person name="Fang M."/>
            <person name="Yu H."/>
            <person name="Zhu C."/>
            <person name="Cai Y."/>
            <person name="He Y."/>
            <person name="Gan X."/>
            <person name="Zeng H."/>
            <person name="Yu D."/>
            <person name="Zhu Y."/>
            <person name="Jiang H."/>
            <person name="Qiu Q."/>
            <person name="Yang H."/>
            <person name="Zhang Y.E."/>
            <person name="Wang W."/>
            <person name="Zhu M."/>
            <person name="He S."/>
            <person name="Zhang G."/>
        </authorList>
    </citation>
    <scope>NUCLEOTIDE SEQUENCE</scope>
    <source>
        <strain evidence="15">Pddl_001</strain>
    </source>
</reference>
<feature type="transmembrane region" description="Helical" evidence="13">
    <location>
        <begin position="187"/>
        <end position="208"/>
    </location>
</feature>
<feature type="non-terminal residue" evidence="15">
    <location>
        <position position="1"/>
    </location>
</feature>
<dbReference type="SUPFAM" id="SSF81324">
    <property type="entry name" value="Voltage-gated potassium channels"/>
    <property type="match status" value="1"/>
</dbReference>
<evidence type="ECO:0000256" key="4">
    <source>
        <dbReference type="ARBA" id="ARBA00022692"/>
    </source>
</evidence>
<feature type="transmembrane region" description="Helical" evidence="13">
    <location>
        <begin position="228"/>
        <end position="247"/>
    </location>
</feature>
<keyword evidence="10 13" id="KW-0472">Membrane</keyword>
<organism evidence="15 16">
    <name type="scientific">Polyodon spathula</name>
    <name type="common">North American paddlefish</name>
    <name type="synonym">Squalus spathula</name>
    <dbReference type="NCBI Taxonomy" id="7913"/>
    <lineage>
        <taxon>Eukaryota</taxon>
        <taxon>Metazoa</taxon>
        <taxon>Chordata</taxon>
        <taxon>Craniata</taxon>
        <taxon>Vertebrata</taxon>
        <taxon>Euteleostomi</taxon>
        <taxon>Actinopterygii</taxon>
        <taxon>Chondrostei</taxon>
        <taxon>Acipenseriformes</taxon>
        <taxon>Polyodontidae</taxon>
        <taxon>Polyodon</taxon>
    </lineage>
</organism>
<dbReference type="InterPro" id="IPR005821">
    <property type="entry name" value="Ion_trans_dom"/>
</dbReference>
<dbReference type="Pfam" id="PF00520">
    <property type="entry name" value="Ion_trans"/>
    <property type="match status" value="1"/>
</dbReference>
<evidence type="ECO:0000256" key="9">
    <source>
        <dbReference type="ARBA" id="ARBA00023065"/>
    </source>
</evidence>
<dbReference type="InterPro" id="IPR028325">
    <property type="entry name" value="VG_K_chnl"/>
</dbReference>
<evidence type="ECO:0000256" key="8">
    <source>
        <dbReference type="ARBA" id="ARBA00022989"/>
    </source>
</evidence>
<dbReference type="Gene3D" id="3.30.710.10">
    <property type="entry name" value="Potassium Channel Kv1.1, Chain A"/>
    <property type="match status" value="1"/>
</dbReference>
<gene>
    <name evidence="15" type="primary">Kcns3_1</name>
    <name evidence="15" type="ORF">GTO93_0009184</name>
</gene>
<evidence type="ECO:0000256" key="12">
    <source>
        <dbReference type="SAM" id="MobiDB-lite"/>
    </source>
</evidence>
<keyword evidence="9" id="KW-0406">Ion transport</keyword>
<dbReference type="InterPro" id="IPR027359">
    <property type="entry name" value="Volt_channel_dom_sf"/>
</dbReference>